<dbReference type="AlphaFoldDB" id="A0A6B0SFD2"/>
<proteinExistence type="predicted"/>
<sequence>MNVERQLGLVPHYVANLLIVLLVIGALRAVAGDVGIVVELVVVVAVVLAYPTLVRWLGVEPSAWDDSEKN</sequence>
<accession>A0A6B0SFD2</accession>
<protein>
    <submittedName>
        <fullName evidence="2">Uncharacterized protein</fullName>
    </submittedName>
</protein>
<name>A0A6B0SFD2_9EURY</name>
<keyword evidence="1" id="KW-0812">Transmembrane</keyword>
<feature type="transmembrane region" description="Helical" evidence="1">
    <location>
        <begin position="37"/>
        <end position="57"/>
    </location>
</feature>
<gene>
    <name evidence="2" type="ORF">GRX66_03305</name>
</gene>
<dbReference type="EMBL" id="WUUU01000012">
    <property type="protein sequence ID" value="MXR19677.1"/>
    <property type="molecule type" value="Genomic_DNA"/>
</dbReference>
<evidence type="ECO:0000256" key="1">
    <source>
        <dbReference type="SAM" id="Phobius"/>
    </source>
</evidence>
<organism evidence="2 3">
    <name type="scientific">Halobacterium bonnevillei</name>
    <dbReference type="NCBI Taxonomy" id="2692200"/>
    <lineage>
        <taxon>Archaea</taxon>
        <taxon>Methanobacteriati</taxon>
        <taxon>Methanobacteriota</taxon>
        <taxon>Stenosarchaea group</taxon>
        <taxon>Halobacteria</taxon>
        <taxon>Halobacteriales</taxon>
        <taxon>Halobacteriaceae</taxon>
        <taxon>Halobacterium</taxon>
    </lineage>
</organism>
<keyword evidence="1" id="KW-0472">Membrane</keyword>
<dbReference type="Proteomes" id="UP000471521">
    <property type="component" value="Unassembled WGS sequence"/>
</dbReference>
<reference evidence="2 3" key="1">
    <citation type="submission" date="2019-12" db="EMBL/GenBank/DDBJ databases">
        <title>Isolation and characterization of three novel carbon monoxide-oxidizing members of Halobacteria from salione crusts and soils.</title>
        <authorList>
            <person name="Myers M.R."/>
            <person name="King G.M."/>
        </authorList>
    </citation>
    <scope>NUCLEOTIDE SEQUENCE [LARGE SCALE GENOMIC DNA]</scope>
    <source>
        <strain evidence="2 3">PCN9</strain>
    </source>
</reference>
<dbReference type="RefSeq" id="WP_159525258.1">
    <property type="nucleotide sequence ID" value="NZ_WUUU01000012.1"/>
</dbReference>
<comment type="caution">
    <text evidence="2">The sequence shown here is derived from an EMBL/GenBank/DDBJ whole genome shotgun (WGS) entry which is preliminary data.</text>
</comment>
<evidence type="ECO:0000313" key="2">
    <source>
        <dbReference type="EMBL" id="MXR19677.1"/>
    </source>
</evidence>
<evidence type="ECO:0000313" key="3">
    <source>
        <dbReference type="Proteomes" id="UP000471521"/>
    </source>
</evidence>
<feature type="transmembrane region" description="Helical" evidence="1">
    <location>
        <begin position="12"/>
        <end position="30"/>
    </location>
</feature>
<keyword evidence="1" id="KW-1133">Transmembrane helix</keyword>
<keyword evidence="3" id="KW-1185">Reference proteome</keyword>